<feature type="compositionally biased region" description="Polar residues" evidence="3">
    <location>
        <begin position="1"/>
        <end position="10"/>
    </location>
</feature>
<dbReference type="PROSITE" id="PS00141">
    <property type="entry name" value="ASP_PROTEASE"/>
    <property type="match status" value="1"/>
</dbReference>
<dbReference type="InterPro" id="IPR001969">
    <property type="entry name" value="Aspartic_peptidase_AS"/>
</dbReference>
<dbReference type="KEGG" id="vnx:VNE69_08139"/>
<accession>A0AAX4JED4</accession>
<dbReference type="InterPro" id="IPR005162">
    <property type="entry name" value="Retrotrans_gag_dom"/>
</dbReference>
<dbReference type="GO" id="GO:0004190">
    <property type="term" value="F:aspartic-type endopeptidase activity"/>
    <property type="evidence" value="ECO:0007669"/>
    <property type="project" value="UniProtKB-KW"/>
</dbReference>
<keyword evidence="6" id="KW-1185">Reference proteome</keyword>
<evidence type="ECO:0000259" key="4">
    <source>
        <dbReference type="PROSITE" id="PS50175"/>
    </source>
</evidence>
<keyword evidence="2" id="KW-0378">Hydrolase</keyword>
<dbReference type="Proteomes" id="UP001334084">
    <property type="component" value="Chromosome 8"/>
</dbReference>
<dbReference type="Gene3D" id="2.40.70.10">
    <property type="entry name" value="Acid Proteases"/>
    <property type="match status" value="1"/>
</dbReference>
<dbReference type="GO" id="GO:0006508">
    <property type="term" value="P:proteolysis"/>
    <property type="evidence" value="ECO:0007669"/>
    <property type="project" value="InterPro"/>
</dbReference>
<reference evidence="5" key="1">
    <citation type="journal article" date="2024" name="BMC Genomics">
        <title>Functional annotation of a divergent genome using sequence and structure-based similarity.</title>
        <authorList>
            <person name="Svedberg D."/>
            <person name="Winiger R.R."/>
            <person name="Berg A."/>
            <person name="Sharma H."/>
            <person name="Tellgren-Roth C."/>
            <person name="Debrunner-Vossbrinck B.A."/>
            <person name="Vossbrinck C.R."/>
            <person name="Barandun J."/>
        </authorList>
    </citation>
    <scope>NUCLEOTIDE SEQUENCE</scope>
    <source>
        <strain evidence="5">Illinois isolate</strain>
    </source>
</reference>
<evidence type="ECO:0000313" key="6">
    <source>
        <dbReference type="Proteomes" id="UP001334084"/>
    </source>
</evidence>
<dbReference type="Pfam" id="PF13650">
    <property type="entry name" value="Asp_protease_2"/>
    <property type="match status" value="1"/>
</dbReference>
<keyword evidence="1" id="KW-0064">Aspartyl protease</keyword>
<dbReference type="PROSITE" id="PS50175">
    <property type="entry name" value="ASP_PROT_RETROV"/>
    <property type="match status" value="1"/>
</dbReference>
<feature type="region of interest" description="Disordered" evidence="3">
    <location>
        <begin position="1"/>
        <end position="29"/>
    </location>
</feature>
<evidence type="ECO:0000256" key="3">
    <source>
        <dbReference type="SAM" id="MobiDB-lite"/>
    </source>
</evidence>
<protein>
    <recommendedName>
        <fullName evidence="4">Peptidase A2 domain-containing protein</fullName>
    </recommendedName>
</protein>
<proteinExistence type="predicted"/>
<sequence>MKNNKNISLKHSSRTDGKPSVHNGGNGDEDLNDHFNSLITHMEKICLRNRWTEFNGETLKQAEDFLTQFREIEDVYTQDKTLDIAKSKLKGKALTWFKAFEGDEITDYDSFKTQFKKKYLKEKLTEDIADRFMHLYVEGPKESDILNYAYDLKRYAKGNPEYFARSKISIGRNSPDKLKEPIKETKDWLELLELVENKQTLINYHLNKKKTFSRKPSYEAIIREKKDNKIFEEKAEQVNSAMLLRIGEMKSTTKLQDIRPRINLYSGTIKFSALIDTGSQVNLISKTMIQKLKLKPTKETLTVEGIGGQVKSGGKIQVFIKRPKIKKNEMIEAYVIDKLPEDFIIGIVDAKKLNLLKRFDKIDGAIATKSVCTTGKISETHLTDIVKENYFQEGKEKSYKLAIVHSKAFHIKDQNLSFSSSNVIDELKDCPESKCIQHRRPLGQREAIRVKPKVLLSKIGKEETVSTFTLPVAPIKASFSDMVICNDKGKLNRSKKKEFYPHPLIQKLHDPPVLTNFELKLKYLQLNTWGKGREHIPHKKRRKKIYRGSMLPELINRQFRSIKMINGWRKDSDEKEMLRYTSIAYSRKKPRNEKEKVKDNVKLSVHRVRDVVRKRKPPISIQKKGIDKMKKSYTIPTVGIEGVYKVYSLNNDAFAINWKYLKTRQQMVT</sequence>
<dbReference type="AlphaFoldDB" id="A0AAX4JED4"/>
<evidence type="ECO:0000256" key="1">
    <source>
        <dbReference type="ARBA" id="ARBA00022750"/>
    </source>
</evidence>
<dbReference type="InterPro" id="IPR001995">
    <property type="entry name" value="Peptidase_A2_cat"/>
</dbReference>
<dbReference type="GeneID" id="90542215"/>
<dbReference type="SUPFAM" id="SSF50630">
    <property type="entry name" value="Acid proteases"/>
    <property type="match status" value="1"/>
</dbReference>
<dbReference type="InterPro" id="IPR021109">
    <property type="entry name" value="Peptidase_aspartic_dom_sf"/>
</dbReference>
<feature type="domain" description="Peptidase A2" evidence="4">
    <location>
        <begin position="271"/>
        <end position="311"/>
    </location>
</feature>
<name>A0AAX4JED4_9MICR</name>
<dbReference type="Pfam" id="PF03732">
    <property type="entry name" value="Retrotrans_gag"/>
    <property type="match status" value="1"/>
</dbReference>
<dbReference type="CDD" id="cd00303">
    <property type="entry name" value="retropepsin_like"/>
    <property type="match status" value="1"/>
</dbReference>
<dbReference type="EMBL" id="CP142733">
    <property type="protein sequence ID" value="WUR04384.1"/>
    <property type="molecule type" value="Genomic_DNA"/>
</dbReference>
<evidence type="ECO:0000256" key="2">
    <source>
        <dbReference type="ARBA" id="ARBA00022801"/>
    </source>
</evidence>
<organism evidence="5 6">
    <name type="scientific">Vairimorpha necatrix</name>
    <dbReference type="NCBI Taxonomy" id="6039"/>
    <lineage>
        <taxon>Eukaryota</taxon>
        <taxon>Fungi</taxon>
        <taxon>Fungi incertae sedis</taxon>
        <taxon>Microsporidia</taxon>
        <taxon>Nosematidae</taxon>
        <taxon>Vairimorpha</taxon>
    </lineage>
</organism>
<dbReference type="RefSeq" id="XP_065330529.1">
    <property type="nucleotide sequence ID" value="XM_065474457.1"/>
</dbReference>
<gene>
    <name evidence="5" type="ORF">VNE69_08139</name>
</gene>
<keyword evidence="1" id="KW-0645">Protease</keyword>
<evidence type="ECO:0000313" key="5">
    <source>
        <dbReference type="EMBL" id="WUR04384.1"/>
    </source>
</evidence>